<evidence type="ECO:0000259" key="2">
    <source>
        <dbReference type="SMART" id="SM00849"/>
    </source>
</evidence>
<dbReference type="Proteomes" id="UP000310541">
    <property type="component" value="Unassembled WGS sequence"/>
</dbReference>
<dbReference type="Gene3D" id="3.60.15.10">
    <property type="entry name" value="Ribonuclease Z/Hydroxyacylglutathione hydrolase-like"/>
    <property type="match status" value="1"/>
</dbReference>
<evidence type="ECO:0000313" key="4">
    <source>
        <dbReference type="Proteomes" id="UP000310541"/>
    </source>
</evidence>
<keyword evidence="1" id="KW-0732">Signal</keyword>
<feature type="signal peptide" evidence="1">
    <location>
        <begin position="1"/>
        <end position="25"/>
    </location>
</feature>
<protein>
    <submittedName>
        <fullName evidence="3">MBL fold metallo-hydrolase</fullName>
    </submittedName>
</protein>
<sequence length="291" mass="32615">MYMKYAIIFFSSLLFLLLMPDNVTAQTNEAEIHFIDVGQADSILVIHGDKSMLIDAGDNGDGDIVTDYIKKIGIDQLNYVVATHPHHDHIGGMDDVLKTFEVGKLIMPDVSYPTAHYKALQRVIKKKKISVMYAEEGKKFKLGQDVNVQILSPQKRAEYEDFNDYSAVLRLRHNQNTFLLMGDAGVEVEKNMMSSIKKKHLSSDVLKLGHHGADSATSELFLSTVSPEAAVISVGRNNRYHFPDDNVLQKLKSQNIPILRTDQIGTIIATSDGKHIVFHTDNSFISQNKEK</sequence>
<dbReference type="AlphaFoldDB" id="A0A4U1MC26"/>
<name>A0A4U1MC26_9BACL</name>
<dbReference type="PANTHER" id="PTHR30619">
    <property type="entry name" value="DNA INTERNALIZATION/COMPETENCE PROTEIN COMEC/REC2"/>
    <property type="match status" value="1"/>
</dbReference>
<dbReference type="EMBL" id="SWFM01000005">
    <property type="protein sequence ID" value="TKD68649.1"/>
    <property type="molecule type" value="Genomic_DNA"/>
</dbReference>
<keyword evidence="3" id="KW-0378">Hydrolase</keyword>
<evidence type="ECO:0000256" key="1">
    <source>
        <dbReference type="SAM" id="SignalP"/>
    </source>
</evidence>
<organism evidence="3 4">
    <name type="scientific">Guptibacillus hwajinpoensis</name>
    <dbReference type="NCBI Taxonomy" id="208199"/>
    <lineage>
        <taxon>Bacteria</taxon>
        <taxon>Bacillati</taxon>
        <taxon>Bacillota</taxon>
        <taxon>Bacilli</taxon>
        <taxon>Bacillales</taxon>
        <taxon>Guptibacillaceae</taxon>
        <taxon>Guptibacillus</taxon>
    </lineage>
</organism>
<dbReference type="GO" id="GO:0016787">
    <property type="term" value="F:hydrolase activity"/>
    <property type="evidence" value="ECO:0007669"/>
    <property type="project" value="UniProtKB-KW"/>
</dbReference>
<evidence type="ECO:0000313" key="3">
    <source>
        <dbReference type="EMBL" id="TKD68649.1"/>
    </source>
</evidence>
<gene>
    <name evidence="3" type="ORF">FBF83_15695</name>
</gene>
<dbReference type="OrthoDB" id="9761531at2"/>
<dbReference type="PANTHER" id="PTHR30619:SF7">
    <property type="entry name" value="BETA-LACTAMASE DOMAIN PROTEIN"/>
    <property type="match status" value="1"/>
</dbReference>
<dbReference type="CDD" id="cd07731">
    <property type="entry name" value="ComA-like_MBL-fold"/>
    <property type="match status" value="1"/>
</dbReference>
<dbReference type="InterPro" id="IPR036866">
    <property type="entry name" value="RibonucZ/Hydroxyglut_hydro"/>
</dbReference>
<dbReference type="SMART" id="SM00849">
    <property type="entry name" value="Lactamase_B"/>
    <property type="match status" value="1"/>
</dbReference>
<dbReference type="Pfam" id="PF00753">
    <property type="entry name" value="Lactamase_B"/>
    <property type="match status" value="1"/>
</dbReference>
<accession>A0A4U1MC26</accession>
<dbReference type="InterPro" id="IPR035681">
    <property type="entry name" value="ComA-like_MBL"/>
</dbReference>
<comment type="caution">
    <text evidence="3">The sequence shown here is derived from an EMBL/GenBank/DDBJ whole genome shotgun (WGS) entry which is preliminary data.</text>
</comment>
<proteinExistence type="predicted"/>
<reference evidence="3 4" key="1">
    <citation type="submission" date="2019-04" db="EMBL/GenBank/DDBJ databases">
        <title>Genome sequence of Bacillus hwajinpoensis strain Y2.</title>
        <authorList>
            <person name="Fair J.L."/>
            <person name="Maclea K.S."/>
        </authorList>
    </citation>
    <scope>NUCLEOTIDE SEQUENCE [LARGE SCALE GENOMIC DNA]</scope>
    <source>
        <strain evidence="3 4">Y2</strain>
    </source>
</reference>
<dbReference type="InterPro" id="IPR052159">
    <property type="entry name" value="Competence_DNA_uptake"/>
</dbReference>
<dbReference type="InterPro" id="IPR001279">
    <property type="entry name" value="Metallo-B-lactamas"/>
</dbReference>
<dbReference type="SUPFAM" id="SSF56281">
    <property type="entry name" value="Metallo-hydrolase/oxidoreductase"/>
    <property type="match status" value="1"/>
</dbReference>
<feature type="domain" description="Metallo-beta-lactamase" evidence="2">
    <location>
        <begin position="39"/>
        <end position="210"/>
    </location>
</feature>
<feature type="chain" id="PRO_5020221819" evidence="1">
    <location>
        <begin position="26"/>
        <end position="291"/>
    </location>
</feature>